<dbReference type="Gene3D" id="3.40.1620.10">
    <property type="entry name" value="YefM-like domain"/>
    <property type="match status" value="1"/>
</dbReference>
<evidence type="ECO:0000256" key="2">
    <source>
        <dbReference type="RuleBase" id="RU362080"/>
    </source>
</evidence>
<dbReference type="InterPro" id="IPR051416">
    <property type="entry name" value="phD-YefM_TA_antitoxins"/>
</dbReference>
<evidence type="ECO:0000313" key="3">
    <source>
        <dbReference type="EMBL" id="SDW34467.1"/>
    </source>
</evidence>
<dbReference type="Pfam" id="PF02604">
    <property type="entry name" value="PhdYeFM_antitox"/>
    <property type="match status" value="1"/>
</dbReference>
<gene>
    <name evidence="3" type="ORF">SAMN05421783_103117</name>
</gene>
<dbReference type="Proteomes" id="UP000198816">
    <property type="component" value="Unassembled WGS sequence"/>
</dbReference>
<dbReference type="EMBL" id="FNNZ01000003">
    <property type="protein sequence ID" value="SDW34467.1"/>
    <property type="molecule type" value="Genomic_DNA"/>
</dbReference>
<keyword evidence="4" id="KW-1185">Reference proteome</keyword>
<dbReference type="AlphaFoldDB" id="A0A1H2SSG2"/>
<dbReference type="STRING" id="1058.SAMN05421783_103117"/>
<evidence type="ECO:0000256" key="1">
    <source>
        <dbReference type="ARBA" id="ARBA00009981"/>
    </source>
</evidence>
<dbReference type="SUPFAM" id="SSF143120">
    <property type="entry name" value="YefM-like"/>
    <property type="match status" value="1"/>
</dbReference>
<dbReference type="RefSeq" id="WP_093028653.1">
    <property type="nucleotide sequence ID" value="NZ_FNNZ01000003.1"/>
</dbReference>
<proteinExistence type="inferred from homology"/>
<name>A0A1H2SSG2_THIRO</name>
<accession>A0A1H2SSG2</accession>
<dbReference type="NCBIfam" id="TIGR01552">
    <property type="entry name" value="phd_fam"/>
    <property type="match status" value="1"/>
</dbReference>
<comment type="function">
    <text evidence="2">Antitoxin component of a type II toxin-antitoxin (TA) system.</text>
</comment>
<dbReference type="InterPro" id="IPR006442">
    <property type="entry name" value="Antitoxin_Phd/YefM"/>
</dbReference>
<dbReference type="InterPro" id="IPR036165">
    <property type="entry name" value="YefM-like_sf"/>
</dbReference>
<reference evidence="4" key="1">
    <citation type="submission" date="2016-10" db="EMBL/GenBank/DDBJ databases">
        <authorList>
            <person name="Varghese N."/>
            <person name="Submissions S."/>
        </authorList>
    </citation>
    <scope>NUCLEOTIDE SEQUENCE [LARGE SCALE GENOMIC DNA]</scope>
    <source>
        <strain evidence="4">DSM 217</strain>
    </source>
</reference>
<sequence length="77" mass="8377">MGAVNLAEAKAHLSELVSKAQSGEETIITRRGQPVAKLVPIAQPKKALRSLAQFRSGLPQADRPSVELIRELRDEGF</sequence>
<comment type="similarity">
    <text evidence="1 2">Belongs to the phD/YefM antitoxin family.</text>
</comment>
<organism evidence="3 4">
    <name type="scientific">Thiocapsa roseopersicina</name>
    <dbReference type="NCBI Taxonomy" id="1058"/>
    <lineage>
        <taxon>Bacteria</taxon>
        <taxon>Pseudomonadati</taxon>
        <taxon>Pseudomonadota</taxon>
        <taxon>Gammaproteobacteria</taxon>
        <taxon>Chromatiales</taxon>
        <taxon>Chromatiaceae</taxon>
        <taxon>Thiocapsa</taxon>
    </lineage>
</organism>
<dbReference type="PANTHER" id="PTHR35377:SF4">
    <property type="entry name" value="PREVENT-HOST-DEATH FAMILY PROTEIN"/>
    <property type="match status" value="1"/>
</dbReference>
<dbReference type="PANTHER" id="PTHR35377">
    <property type="entry name" value="ANTITOXIN VAPB49-RELATED-RELATED"/>
    <property type="match status" value="1"/>
</dbReference>
<dbReference type="OrthoDB" id="9800503at2"/>
<protein>
    <recommendedName>
        <fullName evidence="2">Antitoxin</fullName>
    </recommendedName>
</protein>
<evidence type="ECO:0000313" key="4">
    <source>
        <dbReference type="Proteomes" id="UP000198816"/>
    </source>
</evidence>